<accession>A0ABU4JF99</accession>
<sequence length="65" mass="7630">MSAINDLDKSARLMKDDFAWLSVDYFFIGKSYLALNKQDLAISNFKKIDSIFNKHEFILPELREN</sequence>
<dbReference type="Proteomes" id="UP001204439">
    <property type="component" value="Unassembled WGS sequence"/>
</dbReference>
<comment type="caution">
    <text evidence="1">The sequence shown here is derived from an EMBL/GenBank/DDBJ whole genome shotgun (WGS) entry which is preliminary data.</text>
</comment>
<gene>
    <name evidence="1" type="ORF">NG800_005480</name>
</gene>
<organism evidence="1 2">
    <name type="scientific">Epilithonimonas ginsengisoli</name>
    <dbReference type="NCBI Taxonomy" id="1245592"/>
    <lineage>
        <taxon>Bacteria</taxon>
        <taxon>Pseudomonadati</taxon>
        <taxon>Bacteroidota</taxon>
        <taxon>Flavobacteriia</taxon>
        <taxon>Flavobacteriales</taxon>
        <taxon>Weeksellaceae</taxon>
        <taxon>Chryseobacterium group</taxon>
        <taxon>Epilithonimonas</taxon>
    </lineage>
</organism>
<name>A0ABU4JF99_9FLAO</name>
<dbReference type="RefSeq" id="WP_086048159.1">
    <property type="nucleotide sequence ID" value="NZ_JAMXLT020000007.1"/>
</dbReference>
<evidence type="ECO:0000313" key="1">
    <source>
        <dbReference type="EMBL" id="MDW8548350.1"/>
    </source>
</evidence>
<protein>
    <recommendedName>
        <fullName evidence="3">Tetratricopeptide repeat protein</fullName>
    </recommendedName>
</protein>
<evidence type="ECO:0008006" key="3">
    <source>
        <dbReference type="Google" id="ProtNLM"/>
    </source>
</evidence>
<evidence type="ECO:0000313" key="2">
    <source>
        <dbReference type="Proteomes" id="UP001204439"/>
    </source>
</evidence>
<proteinExistence type="predicted"/>
<dbReference type="EMBL" id="JAMXLT020000007">
    <property type="protein sequence ID" value="MDW8548350.1"/>
    <property type="molecule type" value="Genomic_DNA"/>
</dbReference>
<keyword evidence="2" id="KW-1185">Reference proteome</keyword>
<reference evidence="1 2" key="1">
    <citation type="submission" date="2023-11" db="EMBL/GenBank/DDBJ databases">
        <title>First isolation, identification, and characterization of non-pathogenic Epilithonimonas ginsengisoli isolated from diseased farmed rainbow trout (Oncorhynchus mykiss) in Chile.</title>
        <authorList>
            <person name="Miranda C.D."/>
            <person name="Irgang R."/>
            <person name="Concha C."/>
            <person name="Rojas R."/>
            <person name="Avendano R."/>
        </authorList>
    </citation>
    <scope>NUCLEOTIDE SEQUENCE [LARGE SCALE GENOMIC DNA]</scope>
    <source>
        <strain evidence="1 2">FP99</strain>
    </source>
</reference>